<protein>
    <submittedName>
        <fullName evidence="2">Uncharacterized protein</fullName>
    </submittedName>
</protein>
<sequence length="113" mass="12808">VHPRSNPITPEVSPEDQLPEEHLPEGTFPKDSLAEDWDDSLGVNDTQQGRTRATSAGTFVENRHIQFAQPTPMYPVANNFGFVEHHSPIGEQHMYGFRNFAQGLNLYARFFPQ</sequence>
<dbReference type="Proteomes" id="UP000822688">
    <property type="component" value="Chromosome V"/>
</dbReference>
<reference evidence="2" key="1">
    <citation type="submission" date="2020-06" db="EMBL/GenBank/DDBJ databases">
        <title>WGS assembly of Ceratodon purpureus strain R40.</title>
        <authorList>
            <person name="Carey S.B."/>
            <person name="Jenkins J."/>
            <person name="Shu S."/>
            <person name="Lovell J.T."/>
            <person name="Sreedasyam A."/>
            <person name="Maumus F."/>
            <person name="Tiley G.P."/>
            <person name="Fernandez-Pozo N."/>
            <person name="Barry K."/>
            <person name="Chen C."/>
            <person name="Wang M."/>
            <person name="Lipzen A."/>
            <person name="Daum C."/>
            <person name="Saski C.A."/>
            <person name="Payton A.C."/>
            <person name="Mcbreen J.C."/>
            <person name="Conrad R.E."/>
            <person name="Kollar L.M."/>
            <person name="Olsson S."/>
            <person name="Huttunen S."/>
            <person name="Landis J.B."/>
            <person name="Wickett N.J."/>
            <person name="Johnson M.G."/>
            <person name="Rensing S.A."/>
            <person name="Grimwood J."/>
            <person name="Schmutz J."/>
            <person name="Mcdaniel S.F."/>
        </authorList>
    </citation>
    <scope>NUCLEOTIDE SEQUENCE</scope>
    <source>
        <strain evidence="2">R40</strain>
    </source>
</reference>
<comment type="caution">
    <text evidence="2">The sequence shown here is derived from an EMBL/GenBank/DDBJ whole genome shotgun (WGS) entry which is preliminary data.</text>
</comment>
<organism evidence="2 3">
    <name type="scientific">Ceratodon purpureus</name>
    <name type="common">Fire moss</name>
    <name type="synonym">Dicranum purpureum</name>
    <dbReference type="NCBI Taxonomy" id="3225"/>
    <lineage>
        <taxon>Eukaryota</taxon>
        <taxon>Viridiplantae</taxon>
        <taxon>Streptophyta</taxon>
        <taxon>Embryophyta</taxon>
        <taxon>Bryophyta</taxon>
        <taxon>Bryophytina</taxon>
        <taxon>Bryopsida</taxon>
        <taxon>Dicranidae</taxon>
        <taxon>Pseudoditrichales</taxon>
        <taxon>Ditrichaceae</taxon>
        <taxon>Ceratodon</taxon>
    </lineage>
</organism>
<name>A0A8T0HPT8_CERPU</name>
<gene>
    <name evidence="2" type="ORF">KC19_VG122900</name>
</gene>
<dbReference type="EMBL" id="CM026426">
    <property type="protein sequence ID" value="KAG0572765.1"/>
    <property type="molecule type" value="Genomic_DNA"/>
</dbReference>
<keyword evidence="3" id="KW-1185">Reference proteome</keyword>
<proteinExistence type="predicted"/>
<evidence type="ECO:0000256" key="1">
    <source>
        <dbReference type="SAM" id="MobiDB-lite"/>
    </source>
</evidence>
<feature type="non-terminal residue" evidence="2">
    <location>
        <position position="1"/>
    </location>
</feature>
<evidence type="ECO:0000313" key="3">
    <source>
        <dbReference type="Proteomes" id="UP000822688"/>
    </source>
</evidence>
<evidence type="ECO:0000313" key="2">
    <source>
        <dbReference type="EMBL" id="KAG0572765.1"/>
    </source>
</evidence>
<feature type="region of interest" description="Disordered" evidence="1">
    <location>
        <begin position="1"/>
        <end position="56"/>
    </location>
</feature>
<dbReference type="AlphaFoldDB" id="A0A8T0HPT8"/>
<feature type="compositionally biased region" description="Polar residues" evidence="1">
    <location>
        <begin position="43"/>
        <end position="56"/>
    </location>
</feature>
<accession>A0A8T0HPT8</accession>